<sequence length="159" mass="17757">MTLTVWIWGKSKVIGEVLAKLNGLENRPLLLSSVRAVARPDRTVSSSSTALPFSPPTPPFENQWHFLPKAFPFFLSPNVFPLFFCLLKSQIHLPDCASSPDATSVTRQPLFAAPSCSEARLDRTLPRLQLIQFLSDWQRGSQRVLFIETPCSRVVVSCS</sequence>
<reference evidence="1 2" key="1">
    <citation type="submission" date="2024-07" db="EMBL/GenBank/DDBJ databases">
        <title>Section-level genome sequencing and comparative genomics of Aspergillus sections Usti and Cavernicolus.</title>
        <authorList>
            <consortium name="Lawrence Berkeley National Laboratory"/>
            <person name="Nybo J.L."/>
            <person name="Vesth T.C."/>
            <person name="Theobald S."/>
            <person name="Frisvad J.C."/>
            <person name="Larsen T.O."/>
            <person name="Kjaerboelling I."/>
            <person name="Rothschild-Mancinelli K."/>
            <person name="Lyhne E.K."/>
            <person name="Kogle M.E."/>
            <person name="Barry K."/>
            <person name="Clum A."/>
            <person name="Na H."/>
            <person name="Ledsgaard L."/>
            <person name="Lin J."/>
            <person name="Lipzen A."/>
            <person name="Kuo A."/>
            <person name="Riley R."/>
            <person name="Mondo S."/>
            <person name="Labutti K."/>
            <person name="Haridas S."/>
            <person name="Pangalinan J."/>
            <person name="Salamov A.A."/>
            <person name="Simmons B.A."/>
            <person name="Magnuson J.K."/>
            <person name="Chen J."/>
            <person name="Drula E."/>
            <person name="Henrissat B."/>
            <person name="Wiebenga A."/>
            <person name="Lubbers R.J."/>
            <person name="Gomes A.C."/>
            <person name="Macurrencykelacurrency M.R."/>
            <person name="Stajich J."/>
            <person name="Grigoriev I.V."/>
            <person name="Mortensen U.H."/>
            <person name="De Vries R.P."/>
            <person name="Baker S.E."/>
            <person name="Andersen M.R."/>
        </authorList>
    </citation>
    <scope>NUCLEOTIDE SEQUENCE [LARGE SCALE GENOMIC DNA]</scope>
    <source>
        <strain evidence="1 2">CBS 449.75</strain>
    </source>
</reference>
<comment type="caution">
    <text evidence="1">The sequence shown here is derived from an EMBL/GenBank/DDBJ whole genome shotgun (WGS) entry which is preliminary data.</text>
</comment>
<gene>
    <name evidence="1" type="ORF">BJX67DRAFT_185441</name>
</gene>
<dbReference type="GeneID" id="98140316"/>
<organism evidence="1 2">
    <name type="scientific">Aspergillus lucknowensis</name>
    <dbReference type="NCBI Taxonomy" id="176173"/>
    <lineage>
        <taxon>Eukaryota</taxon>
        <taxon>Fungi</taxon>
        <taxon>Dikarya</taxon>
        <taxon>Ascomycota</taxon>
        <taxon>Pezizomycotina</taxon>
        <taxon>Eurotiomycetes</taxon>
        <taxon>Eurotiomycetidae</taxon>
        <taxon>Eurotiales</taxon>
        <taxon>Aspergillaceae</taxon>
        <taxon>Aspergillus</taxon>
        <taxon>Aspergillus subgen. Nidulantes</taxon>
    </lineage>
</organism>
<evidence type="ECO:0000313" key="1">
    <source>
        <dbReference type="EMBL" id="KAL2865438.1"/>
    </source>
</evidence>
<keyword evidence="2" id="KW-1185">Reference proteome</keyword>
<protein>
    <submittedName>
        <fullName evidence="1">Uncharacterized protein</fullName>
    </submittedName>
</protein>
<dbReference type="RefSeq" id="XP_070884417.1">
    <property type="nucleotide sequence ID" value="XM_071025244.1"/>
</dbReference>
<proteinExistence type="predicted"/>
<name>A0ABR4LPY0_9EURO</name>
<dbReference type="EMBL" id="JBFXLQ010000032">
    <property type="protein sequence ID" value="KAL2865438.1"/>
    <property type="molecule type" value="Genomic_DNA"/>
</dbReference>
<dbReference type="Proteomes" id="UP001610432">
    <property type="component" value="Unassembled WGS sequence"/>
</dbReference>
<evidence type="ECO:0000313" key="2">
    <source>
        <dbReference type="Proteomes" id="UP001610432"/>
    </source>
</evidence>
<accession>A0ABR4LPY0</accession>